<comment type="caution">
    <text evidence="1">The sequence shown here is derived from an EMBL/GenBank/DDBJ whole genome shotgun (WGS) entry which is preliminary data.</text>
</comment>
<dbReference type="InParanoid" id="Q7R901"/>
<accession>Q7R901</accession>
<name>Q7R901_PLAYO</name>
<protein>
    <submittedName>
        <fullName evidence="1">Uncharacterized protein</fullName>
    </submittedName>
</protein>
<organism evidence="1 2">
    <name type="scientific">Plasmodium yoelii yoelii</name>
    <dbReference type="NCBI Taxonomy" id="73239"/>
    <lineage>
        <taxon>Eukaryota</taxon>
        <taxon>Sar</taxon>
        <taxon>Alveolata</taxon>
        <taxon>Apicomplexa</taxon>
        <taxon>Aconoidasida</taxon>
        <taxon>Haemosporida</taxon>
        <taxon>Plasmodiidae</taxon>
        <taxon>Plasmodium</taxon>
        <taxon>Plasmodium (Vinckeia)</taxon>
    </lineage>
</organism>
<evidence type="ECO:0000313" key="1">
    <source>
        <dbReference type="EMBL" id="EAA19421.1"/>
    </source>
</evidence>
<dbReference type="PaxDb" id="73239-Q7R901"/>
<proteinExistence type="predicted"/>
<dbReference type="AlphaFoldDB" id="Q7R901"/>
<gene>
    <name evidence="1" type="ORF">PY07069</name>
</gene>
<evidence type="ECO:0000313" key="2">
    <source>
        <dbReference type="Proteomes" id="UP000008553"/>
    </source>
</evidence>
<dbReference type="Proteomes" id="UP000008553">
    <property type="component" value="Unassembled WGS sequence"/>
</dbReference>
<dbReference type="EMBL" id="AABL01002516">
    <property type="protein sequence ID" value="EAA19421.1"/>
    <property type="molecule type" value="Genomic_DNA"/>
</dbReference>
<keyword evidence="2" id="KW-1185">Reference proteome</keyword>
<reference evidence="1 2" key="1">
    <citation type="journal article" date="2002" name="Nature">
        <title>Genome sequence and comparative analysis of the model rodent malaria parasite Plasmodium yoelii yoelii.</title>
        <authorList>
            <person name="Carlton J.M."/>
            <person name="Angiuoli S.V."/>
            <person name="Suh B.B."/>
            <person name="Kooij T.W."/>
            <person name="Pertea M."/>
            <person name="Silva J.C."/>
            <person name="Ermolaeva M.D."/>
            <person name="Allen J.E."/>
            <person name="Selengut J.D."/>
            <person name="Koo H.L."/>
            <person name="Peterson J.D."/>
            <person name="Pop M."/>
            <person name="Kosack D.S."/>
            <person name="Shumway M.F."/>
            <person name="Bidwell S.L."/>
            <person name="Shallom S.J."/>
            <person name="van Aken S.E."/>
            <person name="Riedmuller S.B."/>
            <person name="Feldblyum T.V."/>
            <person name="Cho J.K."/>
            <person name="Quackenbush J."/>
            <person name="Sedegah M."/>
            <person name="Shoaibi A."/>
            <person name="Cummings L.M."/>
            <person name="Florens L."/>
            <person name="Yates J.R."/>
            <person name="Raine J.D."/>
            <person name="Sinden R.E."/>
            <person name="Harris M.A."/>
            <person name="Cunningham D.A."/>
            <person name="Preiser P.R."/>
            <person name="Bergman L.W."/>
            <person name="Vaidya A.B."/>
            <person name="van Lin L.H."/>
            <person name="Janse C.J."/>
            <person name="Waters A.P."/>
            <person name="Smith H.O."/>
            <person name="White O.R."/>
            <person name="Salzberg S.L."/>
            <person name="Venter J.C."/>
            <person name="Fraser C.M."/>
            <person name="Hoffman S.L."/>
            <person name="Gardner M.J."/>
            <person name="Carucci D.J."/>
        </authorList>
    </citation>
    <scope>NUCLEOTIDE SEQUENCE [LARGE SCALE GENOMIC DNA]</scope>
    <source>
        <strain evidence="1 2">17XNL</strain>
    </source>
</reference>
<sequence>MKYAYYNMFLYLMKILFSKSYYLHHIYFDSNHIFITEQ</sequence>